<feature type="region of interest" description="Disordered" evidence="4">
    <location>
        <begin position="846"/>
        <end position="946"/>
    </location>
</feature>
<dbReference type="CDD" id="cd06224">
    <property type="entry name" value="REM"/>
    <property type="match status" value="1"/>
</dbReference>
<dbReference type="InterPro" id="IPR000651">
    <property type="entry name" value="Ras-like_Gua-exchang_fac_N"/>
</dbReference>
<dbReference type="AGR" id="ZFIN:ZDB-GENE-170327-1"/>
<feature type="compositionally biased region" description="Low complexity" evidence="4">
    <location>
        <begin position="278"/>
        <end position="288"/>
    </location>
</feature>
<dbReference type="Pfam" id="PF00617">
    <property type="entry name" value="RasGEF"/>
    <property type="match status" value="1"/>
</dbReference>
<evidence type="ECO:0000313" key="8">
    <source>
        <dbReference type="Proteomes" id="UP000000437"/>
    </source>
</evidence>
<dbReference type="SUPFAM" id="SSF48366">
    <property type="entry name" value="Ras GEF"/>
    <property type="match status" value="1"/>
</dbReference>
<dbReference type="PROSITE" id="PS51377">
    <property type="entry name" value="KIND"/>
    <property type="match status" value="2"/>
</dbReference>
<evidence type="ECO:0000256" key="3">
    <source>
        <dbReference type="PROSITE-ProRule" id="PRU00168"/>
    </source>
</evidence>
<dbReference type="PANTHER" id="PTHR21560:SF0">
    <property type="entry name" value="KINASE NON-CATALYTIC C-LOBE DOMAIN-CONTAINING PROTEIN 1"/>
    <property type="match status" value="1"/>
</dbReference>
<dbReference type="InterPro" id="IPR023578">
    <property type="entry name" value="Ras_GEF_dom_sf"/>
</dbReference>
<feature type="region of interest" description="Disordered" evidence="4">
    <location>
        <begin position="1"/>
        <end position="25"/>
    </location>
</feature>
<dbReference type="InterPro" id="IPR036964">
    <property type="entry name" value="RASGEF_cat_dom_sf"/>
</dbReference>
<dbReference type="PANTHER" id="PTHR21560">
    <property type="entry name" value="VERY KIND PROTEIN"/>
    <property type="match status" value="1"/>
</dbReference>
<evidence type="ECO:0000256" key="4">
    <source>
        <dbReference type="SAM" id="MobiDB-lite"/>
    </source>
</evidence>
<dbReference type="CTD" id="85442"/>
<dbReference type="PROSITE" id="PS50009">
    <property type="entry name" value="RASGEF_CAT"/>
    <property type="match status" value="1"/>
</dbReference>
<feature type="domain" description="N-terminal Ras-GEF" evidence="6">
    <location>
        <begin position="1141"/>
        <end position="1267"/>
    </location>
</feature>
<sequence>MGTFGSAAVSLEEEGGEEEEKKRREVEHLPPLLEDEENVSLADVLCLRDAGLSEQELWSVCVECVCSLQSISFSPLFQSLCVTPDTLAFNAHGNVCFMEQLNDDPEGCFIPPEFEKTGSTIEGHVFSLGSTLSAALDYVTDVDLQLELSEESRALLRQMQKDTPEERPTLQVLHSEARALLGDVSSTTVCRKLSAIGRRVLSIESVAAFQDGPDKWSVQFMDYKASRSNSVETHSSERRLQRNPSSEWCECEDLLLRRRALLWRPGGSVCVREDESSPDSSRSQNSSPVHRKSQEKRPGRALNRSCSVPDSNNPPAPGAPTHTHISMLVADLSEISAEEQGWRLDTHTHRDGVSSSTMRDPDSQDEESAVPSVDENLCRSENDAEEEDQSGQILMEDGETHTHTDQRRATHINKTMLCLSEETQSEWISLRDLLCGSTRPFSVNELWALCYTCLSTLQTYIDLPDYLCLDSVYVGCEGEVLFLRPKNSVSCDAFFLAPEFQEHGIVTEKVCVYGVAAVLWATAKFHLSPSQKLSMPRRLKRLLLEMAKRTPIERPSIQTAKKCCLEYLSRQGTTAESVWTQIISRVHQAFDGNRDTEESAESPSAPHLGNIPTGFVPLSSTGRLEPVVGPVPHHYPESSSSVRLPEAFTSAATHFSPIILSQTHTPMVTGDSIEDVTVEEQDAEHYGIHEQVSANADSYSSSSSCKTLINSPQTTSTETHNHSLPCANGICQNFPLQTGHLTQLPVQSATLQPITAVDLSAEKASERADLGSVNQRNSDLQDVIQLLRGQFHFDGDQDLAMGQYISSLKSLQFEVFCGVVMEKYSSVCWNQKLLCVLHRLLNQHCSPPVSDKQPSSKPVKSAAVSLQSSRRQPFNQTNVHLDHNANFYTADRPKPHENNIEKQQKHTLDERRDPEHTCRGDTQQMTSQDSREVSPAQMERPCSECPVGGAAAAADLENSSGSLPTPDGSELLDMEECECVFCCCSHTHRAPHTSSWALALYGDACFSQDVREYEQTLCSHCESPTLEDKTQELQQQLIIETRNLKKTRTFYHKLIQQERKNKGSDSKLMVSKVKLQFDELRAKVEFLQTVKKYLQVLCVDQWGLALSLLPSVAAGGSAPLDLQHSEDPAVLQLLGEPHRGNGCPLLSATARGLMAYLYARNAHSDGFIQQFFYTYRYFCTPDELLHFLMDKLNSTLGRASADPSSDSTKVYQRTLDLLQFWITDAQLVDFSSHSCLQHTLDAFLTSEVAPVDSRAETLLLMLQDSPRKRRVCGQSCDLSISSPEDEESLLSVQPLCRRSSTQEPARNGKDQCFSMAAALPRPCFSSLMSGSLRSEDRLPLSQTEHTAAHIAQQLTLLEQEIFQDCHPVHFLNSRAQGVAENAGNISRCVSVDSGSSGVCVSCVSPLQTLLLHSGCVSTWVSAELVICDSVKAQAALLSRFLAIGKHCYETRNFATAMQILSGLENVIVRQLPAWKQIPLKVCEILEELKAVQVFLKSDALCLMEGQKSRCRPTLPDTHILSLHTQQTEIGAFSRTSGALKWNKLRNIARVVSQVQAFQERVYPYPPDSELQSYLRARILHFGRCDVTLLASENHTHSLQTSDRHARRIQDTLRRVKASFQ</sequence>
<evidence type="ECO:0000259" key="7">
    <source>
        <dbReference type="PROSITE" id="PS51377"/>
    </source>
</evidence>
<evidence type="ECO:0000259" key="5">
    <source>
        <dbReference type="PROSITE" id="PS50009"/>
    </source>
</evidence>
<feature type="region of interest" description="Disordered" evidence="4">
    <location>
        <begin position="345"/>
        <end position="393"/>
    </location>
</feature>
<dbReference type="GO" id="GO:0016301">
    <property type="term" value="F:kinase activity"/>
    <property type="evidence" value="ECO:0007669"/>
    <property type="project" value="UniProtKB-KW"/>
</dbReference>
<dbReference type="GO" id="GO:0048814">
    <property type="term" value="P:regulation of dendrite morphogenesis"/>
    <property type="evidence" value="ECO:0000318"/>
    <property type="project" value="GO_Central"/>
</dbReference>
<dbReference type="InterPro" id="IPR001895">
    <property type="entry name" value="RASGEF_cat_dom"/>
</dbReference>
<evidence type="ECO:0000256" key="1">
    <source>
        <dbReference type="ARBA" id="ARBA00022658"/>
    </source>
</evidence>
<dbReference type="OrthoDB" id="10254377at2759"/>
<keyword evidence="1 3" id="KW-0344">Guanine-nucleotide releasing factor</keyword>
<evidence type="ECO:0000313" key="10">
    <source>
        <dbReference type="ZFIN" id="ZDB-GENE-170327-1"/>
    </source>
</evidence>
<dbReference type="InterPro" id="IPR011019">
    <property type="entry name" value="KIND_dom"/>
</dbReference>
<feature type="compositionally biased region" description="Polar residues" evidence="4">
    <location>
        <begin position="852"/>
        <end position="879"/>
    </location>
</feature>
<keyword evidence="9" id="KW-0808">Transferase</keyword>
<dbReference type="GO" id="GO:0043025">
    <property type="term" value="C:neuronal cell body"/>
    <property type="evidence" value="ECO:0000318"/>
    <property type="project" value="GO_Central"/>
</dbReference>
<dbReference type="InterPro" id="IPR029899">
    <property type="entry name" value="KNDC1"/>
</dbReference>
<dbReference type="GO" id="GO:0005085">
    <property type="term" value="F:guanyl-nucleotide exchange factor activity"/>
    <property type="evidence" value="ECO:0000318"/>
    <property type="project" value="GO_Central"/>
</dbReference>
<feature type="compositionally biased region" description="Basic and acidic residues" evidence="4">
    <location>
        <begin position="891"/>
        <end position="919"/>
    </location>
</feature>
<dbReference type="GO" id="GO:0007264">
    <property type="term" value="P:small GTPase-mediated signal transduction"/>
    <property type="evidence" value="ECO:0007669"/>
    <property type="project" value="InterPro"/>
</dbReference>
<dbReference type="SUPFAM" id="SSF56112">
    <property type="entry name" value="Protein kinase-like (PK-like)"/>
    <property type="match status" value="1"/>
</dbReference>
<keyword evidence="8" id="KW-1185">Reference proteome</keyword>
<dbReference type="RefSeq" id="XP_009305884.1">
    <property type="nucleotide sequence ID" value="XM_009307609.4"/>
</dbReference>
<feature type="domain" description="Ras-GEF" evidence="5">
    <location>
        <begin position="1346"/>
        <end position="1591"/>
    </location>
</feature>
<dbReference type="FunFam" id="1.10.510.10:FF:000529">
    <property type="entry name" value="Kinase non-catalytic C-lobe domain-containing 1"/>
    <property type="match status" value="1"/>
</dbReference>
<dbReference type="Gene3D" id="1.10.510.10">
    <property type="entry name" value="Transferase(Phosphotransferase) domain 1"/>
    <property type="match status" value="2"/>
</dbReference>
<dbReference type="GO" id="GO:0032045">
    <property type="term" value="C:guanyl-nucleotide exchange factor complex"/>
    <property type="evidence" value="ECO:0000318"/>
    <property type="project" value="GO_Central"/>
</dbReference>
<organism evidence="8 9">
    <name type="scientific">Danio rerio</name>
    <name type="common">Zebrafish</name>
    <name type="synonym">Brachydanio rerio</name>
    <dbReference type="NCBI Taxonomy" id="7955"/>
    <lineage>
        <taxon>Eukaryota</taxon>
        <taxon>Metazoa</taxon>
        <taxon>Chordata</taxon>
        <taxon>Craniata</taxon>
        <taxon>Vertebrata</taxon>
        <taxon>Euteleostomi</taxon>
        <taxon>Actinopterygii</taxon>
        <taxon>Neopterygii</taxon>
        <taxon>Teleostei</taxon>
        <taxon>Ostariophysi</taxon>
        <taxon>Cypriniformes</taxon>
        <taxon>Danionidae</taxon>
        <taxon>Danioninae</taxon>
        <taxon>Danio</taxon>
    </lineage>
</organism>
<reference evidence="9" key="1">
    <citation type="submission" date="2025-08" db="UniProtKB">
        <authorList>
            <consortium name="RefSeq"/>
        </authorList>
    </citation>
    <scope>IDENTIFICATION</scope>
    <source>
        <strain evidence="9">Tuebingen</strain>
        <tissue evidence="9">Fibroblasts and whole tissue</tissue>
    </source>
</reference>
<dbReference type="PROSITE" id="PS50212">
    <property type="entry name" value="RASGEF_NTER"/>
    <property type="match status" value="1"/>
</dbReference>
<keyword evidence="2" id="KW-0677">Repeat</keyword>
<dbReference type="Gene3D" id="1.20.870.10">
    <property type="entry name" value="Son of sevenless (SoS) protein Chain: S domain 1"/>
    <property type="match status" value="1"/>
</dbReference>
<name>A0A8M3AZG2_DANRE</name>
<dbReference type="KEGG" id="dre:799007"/>
<keyword evidence="9" id="KW-0418">Kinase</keyword>
<gene>
    <name evidence="9 10" type="primary">kndc1</name>
</gene>
<evidence type="ECO:0000256" key="2">
    <source>
        <dbReference type="ARBA" id="ARBA00022737"/>
    </source>
</evidence>
<feature type="region of interest" description="Disordered" evidence="4">
    <location>
        <begin position="269"/>
        <end position="322"/>
    </location>
</feature>
<accession>A0A8M3AZG2</accession>
<feature type="region of interest" description="Disordered" evidence="4">
    <location>
        <begin position="592"/>
        <end position="611"/>
    </location>
</feature>
<evidence type="ECO:0000313" key="9">
    <source>
        <dbReference type="RefSeq" id="XP_009305884.1"/>
    </source>
</evidence>
<dbReference type="Proteomes" id="UP000000437">
    <property type="component" value="Chromosome 13"/>
</dbReference>
<dbReference type="SMART" id="SM00147">
    <property type="entry name" value="RasGEF"/>
    <property type="match status" value="1"/>
</dbReference>
<feature type="domain" description="KIND" evidence="7">
    <location>
        <begin position="428"/>
        <end position="592"/>
    </location>
</feature>
<protein>
    <submittedName>
        <fullName evidence="9">Kinase non-catalytic C-lobe domain-containing protein 1 isoform X1</fullName>
    </submittedName>
</protein>
<dbReference type="ZFIN" id="ZDB-GENE-170327-1">
    <property type="gene designation" value="kndc1"/>
</dbReference>
<dbReference type="Gene3D" id="1.10.840.10">
    <property type="entry name" value="Ras guanine-nucleotide exchange factors catalytic domain"/>
    <property type="match status" value="1"/>
</dbReference>
<dbReference type="InterPro" id="IPR011009">
    <property type="entry name" value="Kinase-like_dom_sf"/>
</dbReference>
<dbReference type="GeneID" id="799007"/>
<dbReference type="GO" id="GO:0030425">
    <property type="term" value="C:dendrite"/>
    <property type="evidence" value="ECO:0000318"/>
    <property type="project" value="GO_Central"/>
</dbReference>
<dbReference type="Pfam" id="PF00618">
    <property type="entry name" value="RasGEF_N"/>
    <property type="match status" value="1"/>
</dbReference>
<dbReference type="SMART" id="SM00750">
    <property type="entry name" value="KIND"/>
    <property type="match status" value="2"/>
</dbReference>
<proteinExistence type="predicted"/>
<feature type="domain" description="KIND" evidence="7">
    <location>
        <begin position="39"/>
        <end position="219"/>
    </location>
</feature>
<evidence type="ECO:0000259" key="6">
    <source>
        <dbReference type="PROSITE" id="PS50212"/>
    </source>
</evidence>